<evidence type="ECO:0000313" key="1">
    <source>
        <dbReference type="EMBL" id="RST64417.1"/>
    </source>
</evidence>
<name>A0A429XGL2_9RICK</name>
<evidence type="ECO:0008006" key="3">
    <source>
        <dbReference type="Google" id="ProtNLM"/>
    </source>
</evidence>
<dbReference type="EMBL" id="RXFM01000065">
    <property type="protein sequence ID" value="RST64417.1"/>
    <property type="molecule type" value="Genomic_DNA"/>
</dbReference>
<sequence length="107" mass="12380">MSGQKIGIHIQQLQESKYNVTKSHESNLQQKKFKESLDELNATLLTKLLEPIYETIEPDPLTGGGFAEKTLNYFLINEYSKKITENGKYQVDPNLNNQLMKKYNNEK</sequence>
<reference evidence="2" key="1">
    <citation type="submission" date="2018-11" db="EMBL/GenBank/DDBJ databases">
        <title>Phylogenetic, genomic, and biogeographic characterization of a novel and ubiquitous marine invertebrate-associated Rickettsiales parasite, Candidatus Marinoinvertebrata rohwerii, gen. nov., sp. nov.</title>
        <authorList>
            <person name="Klinges J.G."/>
            <person name="Rosales S.M."/>
            <person name="Mcminds R."/>
            <person name="Shaver E.C."/>
            <person name="Shantz A."/>
            <person name="Peters E.C."/>
            <person name="Burkepile D.E."/>
            <person name="Silliman B.R."/>
            <person name="Vega Thurber R.L."/>
        </authorList>
    </citation>
    <scope>NUCLEOTIDE SEQUENCE [LARGE SCALE GENOMIC DNA]</scope>
    <source>
        <strain evidence="2">a_cerv_44</strain>
    </source>
</reference>
<dbReference type="OrthoDB" id="7862954at2"/>
<accession>A0A429XGL2</accession>
<gene>
    <name evidence="1" type="ORF">EIC27_04790</name>
</gene>
<comment type="caution">
    <text evidence="1">The sequence shown here is derived from an EMBL/GenBank/DDBJ whole genome shotgun (WGS) entry which is preliminary data.</text>
</comment>
<evidence type="ECO:0000313" key="2">
    <source>
        <dbReference type="Proteomes" id="UP000279470"/>
    </source>
</evidence>
<protein>
    <recommendedName>
        <fullName evidence="3">Flagellar protein FlgJ N-terminal domain-containing protein</fullName>
    </recommendedName>
</protein>
<dbReference type="Proteomes" id="UP000279470">
    <property type="component" value="Unassembled WGS sequence"/>
</dbReference>
<dbReference type="AlphaFoldDB" id="A0A429XGL2"/>
<dbReference type="RefSeq" id="WP_126044981.1">
    <property type="nucleotide sequence ID" value="NZ_RXFM01000065.1"/>
</dbReference>
<organism evidence="1 2">
    <name type="scientific">Candidatus Aquarickettsia rohweri</name>
    <dbReference type="NCBI Taxonomy" id="2602574"/>
    <lineage>
        <taxon>Bacteria</taxon>
        <taxon>Pseudomonadati</taxon>
        <taxon>Pseudomonadota</taxon>
        <taxon>Alphaproteobacteria</taxon>
        <taxon>Rickettsiales</taxon>
        <taxon>Candidatus Midichloriaceae</taxon>
        <taxon>Candidatus Aquarickettsia</taxon>
    </lineage>
</organism>
<proteinExistence type="predicted"/>
<keyword evidence="2" id="KW-1185">Reference proteome</keyword>